<evidence type="ECO:0000313" key="1">
    <source>
        <dbReference type="EMBL" id="CAF5094670.1"/>
    </source>
</evidence>
<name>A0A822EB31_9BILA</name>
<dbReference type="EMBL" id="CAJOBR010069291">
    <property type="protein sequence ID" value="CAF5094670.1"/>
    <property type="molecule type" value="Genomic_DNA"/>
</dbReference>
<organism evidence="1 2">
    <name type="scientific">Rotaria socialis</name>
    <dbReference type="NCBI Taxonomy" id="392032"/>
    <lineage>
        <taxon>Eukaryota</taxon>
        <taxon>Metazoa</taxon>
        <taxon>Spiralia</taxon>
        <taxon>Gnathifera</taxon>
        <taxon>Rotifera</taxon>
        <taxon>Eurotatoria</taxon>
        <taxon>Bdelloidea</taxon>
        <taxon>Philodinida</taxon>
        <taxon>Philodinidae</taxon>
        <taxon>Rotaria</taxon>
    </lineage>
</organism>
<comment type="caution">
    <text evidence="1">The sequence shown here is derived from an EMBL/GenBank/DDBJ whole genome shotgun (WGS) entry which is preliminary data.</text>
</comment>
<sequence>MDWSDEVSDELEDSCYFKSAVMECDEHLCPTKLYSCGDGHCIHWVTRMAFQRSQPSLADCF</sequence>
<protein>
    <submittedName>
        <fullName evidence="1">Uncharacterized protein</fullName>
    </submittedName>
</protein>
<dbReference type="Proteomes" id="UP000663848">
    <property type="component" value="Unassembled WGS sequence"/>
</dbReference>
<feature type="non-terminal residue" evidence="1">
    <location>
        <position position="61"/>
    </location>
</feature>
<accession>A0A822EB31</accession>
<reference evidence="1" key="1">
    <citation type="submission" date="2021-02" db="EMBL/GenBank/DDBJ databases">
        <authorList>
            <person name="Nowell W R."/>
        </authorList>
    </citation>
    <scope>NUCLEOTIDE SEQUENCE</scope>
</reference>
<evidence type="ECO:0000313" key="2">
    <source>
        <dbReference type="Proteomes" id="UP000663848"/>
    </source>
</evidence>
<gene>
    <name evidence="1" type="ORF">QYT958_LOCUS44515</name>
</gene>
<dbReference type="AlphaFoldDB" id="A0A822EB31"/>
<proteinExistence type="predicted"/>